<keyword evidence="5" id="KW-1185">Reference proteome</keyword>
<dbReference type="SUPFAM" id="SSF55729">
    <property type="entry name" value="Acyl-CoA N-acyltransferases (Nat)"/>
    <property type="match status" value="1"/>
</dbReference>
<evidence type="ECO:0000313" key="5">
    <source>
        <dbReference type="Proteomes" id="UP000502260"/>
    </source>
</evidence>
<reference evidence="5" key="1">
    <citation type="submission" date="2020-03" db="EMBL/GenBank/DDBJ databases">
        <title>Complete genome sequence of sulfur-oxidizing bacterium skT11.</title>
        <authorList>
            <person name="Kanda M."/>
            <person name="Kojima H."/>
            <person name="Fukui M."/>
        </authorList>
    </citation>
    <scope>NUCLEOTIDE SEQUENCE [LARGE SCALE GENOMIC DNA]</scope>
    <source>
        <strain evidence="5">skT11</strain>
    </source>
</reference>
<dbReference type="Proteomes" id="UP000502260">
    <property type="component" value="Chromosome"/>
</dbReference>
<gene>
    <name evidence="4" type="ORF">SKTS_09780</name>
</gene>
<dbReference type="EMBL" id="AP022853">
    <property type="protein sequence ID" value="BCB26092.1"/>
    <property type="molecule type" value="Genomic_DNA"/>
</dbReference>
<feature type="domain" description="N-acetyltransferase" evidence="3">
    <location>
        <begin position="1"/>
        <end position="149"/>
    </location>
</feature>
<keyword evidence="2" id="KW-0012">Acyltransferase</keyword>
<dbReference type="InterPro" id="IPR000182">
    <property type="entry name" value="GNAT_dom"/>
</dbReference>
<dbReference type="PANTHER" id="PTHR43877:SF2">
    <property type="entry name" value="AMINOALKYLPHOSPHONATE N-ACETYLTRANSFERASE-RELATED"/>
    <property type="match status" value="1"/>
</dbReference>
<evidence type="ECO:0000256" key="2">
    <source>
        <dbReference type="ARBA" id="ARBA00023315"/>
    </source>
</evidence>
<dbReference type="AlphaFoldDB" id="A0A6F8VAU9"/>
<dbReference type="InterPro" id="IPR016181">
    <property type="entry name" value="Acyl_CoA_acyltransferase"/>
</dbReference>
<evidence type="ECO:0000259" key="3">
    <source>
        <dbReference type="PROSITE" id="PS51186"/>
    </source>
</evidence>
<proteinExistence type="predicted"/>
<dbReference type="InterPro" id="IPR050832">
    <property type="entry name" value="Bact_Acetyltransf"/>
</dbReference>
<organism evidence="4 5">
    <name type="scientific">Sulfurimicrobium lacus</name>
    <dbReference type="NCBI Taxonomy" id="2715678"/>
    <lineage>
        <taxon>Bacteria</taxon>
        <taxon>Pseudomonadati</taxon>
        <taxon>Pseudomonadota</taxon>
        <taxon>Betaproteobacteria</taxon>
        <taxon>Nitrosomonadales</taxon>
        <taxon>Sulfuricellaceae</taxon>
        <taxon>Sulfurimicrobium</taxon>
    </lineage>
</organism>
<dbReference type="PANTHER" id="PTHR43877">
    <property type="entry name" value="AMINOALKYLPHOSPHONATE N-ACETYLTRANSFERASE-RELATED-RELATED"/>
    <property type="match status" value="1"/>
</dbReference>
<evidence type="ECO:0000313" key="4">
    <source>
        <dbReference type="EMBL" id="BCB26092.1"/>
    </source>
</evidence>
<dbReference type="CDD" id="cd04301">
    <property type="entry name" value="NAT_SF"/>
    <property type="match status" value="1"/>
</dbReference>
<dbReference type="RefSeq" id="WP_244617443.1">
    <property type="nucleotide sequence ID" value="NZ_AP022853.1"/>
</dbReference>
<dbReference type="GO" id="GO:0016747">
    <property type="term" value="F:acyltransferase activity, transferring groups other than amino-acyl groups"/>
    <property type="evidence" value="ECO:0007669"/>
    <property type="project" value="InterPro"/>
</dbReference>
<evidence type="ECO:0000256" key="1">
    <source>
        <dbReference type="ARBA" id="ARBA00022679"/>
    </source>
</evidence>
<dbReference type="Pfam" id="PF00583">
    <property type="entry name" value="Acetyltransf_1"/>
    <property type="match status" value="1"/>
</dbReference>
<protein>
    <recommendedName>
        <fullName evidence="3">N-acetyltransferase domain-containing protein</fullName>
    </recommendedName>
</protein>
<keyword evidence="1" id="KW-0808">Transferase</keyword>
<dbReference type="Gene3D" id="3.40.630.30">
    <property type="match status" value="1"/>
</dbReference>
<dbReference type="PROSITE" id="PS51186">
    <property type="entry name" value="GNAT"/>
    <property type="match status" value="1"/>
</dbReference>
<accession>A0A6F8VAU9</accession>
<dbReference type="KEGG" id="slac:SKTS_09780"/>
<name>A0A6F8VAU9_9PROT</name>
<sequence length="149" mass="16083">MQISPATPRDIAALCELLDVLFSQEAEFEPDREAQSRGLALIIGNPGAGRVLVARRDEEIVGMVSLLYTVSTALGARVALLEDMVVAPGSRGAGTGSQLLQHAIESAQQDGCKRITLLTDRSNDAAQRFYLRHGFASSSMIPLRLFLDE</sequence>